<feature type="domain" description="Methylamine utilisation protein MauE" evidence="7">
    <location>
        <begin position="9"/>
        <end position="138"/>
    </location>
</feature>
<evidence type="ECO:0000256" key="1">
    <source>
        <dbReference type="ARBA" id="ARBA00004141"/>
    </source>
</evidence>
<dbReference type="GO" id="GO:0030416">
    <property type="term" value="P:methylamine metabolic process"/>
    <property type="evidence" value="ECO:0007669"/>
    <property type="project" value="InterPro"/>
</dbReference>
<protein>
    <submittedName>
        <fullName evidence="8">Methylamine utilization protein MauE</fullName>
    </submittedName>
</protein>
<name>A0A8G1ZM43_9ACTN</name>
<evidence type="ECO:0000313" key="8">
    <source>
        <dbReference type="EMBL" id="RZE18705.1"/>
    </source>
</evidence>
<dbReference type="GO" id="GO:0016020">
    <property type="term" value="C:membrane"/>
    <property type="evidence" value="ECO:0007669"/>
    <property type="project" value="UniProtKB-SubCell"/>
</dbReference>
<gene>
    <name evidence="8" type="ORF">C0Q92_21645</name>
</gene>
<feature type="transmembrane region" description="Helical" evidence="6">
    <location>
        <begin position="126"/>
        <end position="142"/>
    </location>
</feature>
<reference evidence="8 9" key="1">
    <citation type="submission" date="2017-12" db="EMBL/GenBank/DDBJ databases">
        <title>Population genomics insights into the ecological differentiation and adaptive evolution in streptomycetes.</title>
        <authorList>
            <person name="Li Y."/>
            <person name="Huang Y."/>
        </authorList>
    </citation>
    <scope>NUCLEOTIDE SEQUENCE [LARGE SCALE GENOMIC DNA]</scope>
    <source>
        <strain evidence="8 9">NBRC 100770</strain>
    </source>
</reference>
<comment type="subcellular location">
    <subcellularLocation>
        <location evidence="1">Membrane</location>
        <topology evidence="1">Multi-pass membrane protein</topology>
    </subcellularLocation>
</comment>
<proteinExistence type="predicted"/>
<keyword evidence="2 6" id="KW-0812">Transmembrane</keyword>
<evidence type="ECO:0000256" key="5">
    <source>
        <dbReference type="SAM" id="MobiDB-lite"/>
    </source>
</evidence>
<dbReference type="InterPro" id="IPR009908">
    <property type="entry name" value="Methylamine_util_MauE"/>
</dbReference>
<keyword evidence="4 6" id="KW-0472">Membrane</keyword>
<dbReference type="RefSeq" id="WP_030309355.1">
    <property type="nucleotide sequence ID" value="NZ_JOII01000026.1"/>
</dbReference>
<evidence type="ECO:0000256" key="6">
    <source>
        <dbReference type="SAM" id="Phobius"/>
    </source>
</evidence>
<feature type="transmembrane region" description="Helical" evidence="6">
    <location>
        <begin position="154"/>
        <end position="174"/>
    </location>
</feature>
<organism evidence="8 9">
    <name type="scientific">Streptomyces albidoflavus</name>
    <dbReference type="NCBI Taxonomy" id="1886"/>
    <lineage>
        <taxon>Bacteria</taxon>
        <taxon>Bacillati</taxon>
        <taxon>Actinomycetota</taxon>
        <taxon>Actinomycetes</taxon>
        <taxon>Kitasatosporales</taxon>
        <taxon>Streptomycetaceae</taxon>
        <taxon>Streptomyces</taxon>
        <taxon>Streptomyces albidoflavus group</taxon>
    </lineage>
</organism>
<sequence>MSTPLGLLGSAATAVVLLVLLAGCAAHLTRPAALPGALRAHAVLPGRAVGPAARVVTVAECLLVAAGTAALLGRHRSGLTAVLAAAAALFACYALYTRHALATGRGGPCGCSRAEVPLSGWVTGRAWTFAALALLGLLVSAGPGTPPEGAAETAVVALVALTFATLLWMLPAAMTQPGAGTRSLPSGTPQPPEGGRRSTPPARALRRVHLPDPVVPPRPGTAPVAGGRQPWTS</sequence>
<feature type="transmembrane region" description="Helical" evidence="6">
    <location>
        <begin position="79"/>
        <end position="96"/>
    </location>
</feature>
<evidence type="ECO:0000256" key="4">
    <source>
        <dbReference type="ARBA" id="ARBA00023136"/>
    </source>
</evidence>
<feature type="region of interest" description="Disordered" evidence="5">
    <location>
        <begin position="177"/>
        <end position="233"/>
    </location>
</feature>
<keyword evidence="3 6" id="KW-1133">Transmembrane helix</keyword>
<evidence type="ECO:0000313" key="9">
    <source>
        <dbReference type="Proteomes" id="UP000292693"/>
    </source>
</evidence>
<comment type="caution">
    <text evidence="8">The sequence shown here is derived from an EMBL/GenBank/DDBJ whole genome shotgun (WGS) entry which is preliminary data.</text>
</comment>
<dbReference type="Proteomes" id="UP000292693">
    <property type="component" value="Unassembled WGS sequence"/>
</dbReference>
<dbReference type="EMBL" id="PKLL01000025">
    <property type="protein sequence ID" value="RZE18705.1"/>
    <property type="molecule type" value="Genomic_DNA"/>
</dbReference>
<dbReference type="AlphaFoldDB" id="A0A8G1ZM43"/>
<dbReference type="Pfam" id="PF07291">
    <property type="entry name" value="MauE"/>
    <property type="match status" value="1"/>
</dbReference>
<accession>A0A8G1ZM43</accession>
<evidence type="ECO:0000259" key="7">
    <source>
        <dbReference type="Pfam" id="PF07291"/>
    </source>
</evidence>
<evidence type="ECO:0000256" key="3">
    <source>
        <dbReference type="ARBA" id="ARBA00022989"/>
    </source>
</evidence>
<evidence type="ECO:0000256" key="2">
    <source>
        <dbReference type="ARBA" id="ARBA00022692"/>
    </source>
</evidence>